<organism evidence="2 3">
    <name type="scientific">Rhinolophus ferrumequinum</name>
    <name type="common">Greater horseshoe bat</name>
    <dbReference type="NCBI Taxonomy" id="59479"/>
    <lineage>
        <taxon>Eukaryota</taxon>
        <taxon>Metazoa</taxon>
        <taxon>Chordata</taxon>
        <taxon>Craniata</taxon>
        <taxon>Vertebrata</taxon>
        <taxon>Euteleostomi</taxon>
        <taxon>Mammalia</taxon>
        <taxon>Eutheria</taxon>
        <taxon>Laurasiatheria</taxon>
        <taxon>Chiroptera</taxon>
        <taxon>Yinpterochiroptera</taxon>
        <taxon>Rhinolophoidea</taxon>
        <taxon>Rhinolophidae</taxon>
        <taxon>Rhinolophinae</taxon>
        <taxon>Rhinolophus</taxon>
    </lineage>
</organism>
<reference evidence="2" key="5">
    <citation type="submission" date="2025-09" db="UniProtKB">
        <authorList>
            <consortium name="Ensembl"/>
        </authorList>
    </citation>
    <scope>IDENTIFICATION</scope>
</reference>
<reference evidence="2" key="4">
    <citation type="submission" date="2025-08" db="UniProtKB">
        <authorList>
            <consortium name="Ensembl"/>
        </authorList>
    </citation>
    <scope>IDENTIFICATION</scope>
</reference>
<dbReference type="GeneTree" id="ENSGT00900000143336"/>
<feature type="region of interest" description="Disordered" evidence="1">
    <location>
        <begin position="31"/>
        <end position="62"/>
    </location>
</feature>
<dbReference type="Ensembl" id="ENSRFET00010014254.1">
    <property type="protein sequence ID" value="ENSRFEP00010013027.1"/>
    <property type="gene ID" value="ENSRFEG00010008860.1"/>
</dbReference>
<accession>A0A671ERL6</accession>
<dbReference type="AlphaFoldDB" id="A0A671ERL6"/>
<reference evidence="3" key="3">
    <citation type="submission" date="2018-12" db="EMBL/GenBank/DDBJ databases">
        <title>G10K-VGP greater horseshoe bat female genome, primary haplotype.</title>
        <authorList>
            <person name="Teeling E."/>
            <person name="Myers G."/>
            <person name="Vernes S."/>
            <person name="Pippel M."/>
            <person name="Winkler S."/>
            <person name="Fedrigo O."/>
            <person name="Rhie A."/>
            <person name="Koren S."/>
            <person name="Phillippy A."/>
            <person name="Lewin H."/>
            <person name="Damas J."/>
            <person name="Howe K."/>
            <person name="Mountcastle J."/>
            <person name="Jarvis E.D."/>
        </authorList>
    </citation>
    <scope>NUCLEOTIDE SEQUENCE [LARGE SCALE GENOMIC DNA]</scope>
</reference>
<proteinExistence type="predicted"/>
<reference evidence="2 3" key="2">
    <citation type="journal article" date="2018" name="Annu Rev Anim Biosci">
        <title>Bat Biology, Genomes, and the Bat1K Project: To Generate Chromosome-Level Genomes for All Living Bat Species.</title>
        <authorList>
            <person name="Teeling E.C."/>
            <person name="Vernes S.C."/>
            <person name="Davalos L.M."/>
            <person name="Ray D.A."/>
            <person name="Gilbert M.T.P."/>
            <person name="Myers E."/>
        </authorList>
    </citation>
    <scope>NUCLEOTIDE SEQUENCE</scope>
</reference>
<sequence length="97" mass="10545">MTIKLTFIEIVKSSLSAAILVSRYPHKIPSEATETVPATEQELPQLQAETGSGTESDGDESVPELQRLLVSLYGNLKIASLSSQNQKSIKAQLQIFT</sequence>
<evidence type="ECO:0000256" key="1">
    <source>
        <dbReference type="SAM" id="MobiDB-lite"/>
    </source>
</evidence>
<reference evidence="2 3" key="1">
    <citation type="journal article" date="2015" name="Annu Rev Anim Biosci">
        <title>The Genome 10K Project: a way forward.</title>
        <authorList>
            <person name="Koepfli K.P."/>
            <person name="Paten B."/>
            <person name="O'Brien S.J."/>
            <person name="Koepfli K.P."/>
            <person name="Paten B."/>
            <person name="Antunes A."/>
            <person name="Belov K."/>
            <person name="Bustamante C."/>
            <person name="Castoe T.A."/>
            <person name="Clawson H."/>
            <person name="Crawford A.J."/>
            <person name="Diekhans M."/>
            <person name="Distel D."/>
            <person name="Durbin R."/>
            <person name="Earl D."/>
            <person name="Fujita M.K."/>
            <person name="Gamble T."/>
            <person name="Georges A."/>
            <person name="Gemmell N."/>
            <person name="Gilbert M.T."/>
            <person name="Graves J.M."/>
            <person name="Green R.E."/>
            <person name="Hickey G."/>
            <person name="Jarvis E.D."/>
            <person name="Johnson W."/>
            <person name="Komissarov A."/>
            <person name="Korf I."/>
            <person name="Kuhn R."/>
            <person name="Larkin D.M."/>
            <person name="Lewin H."/>
            <person name="Lopez J.V."/>
            <person name="Ma J."/>
            <person name="Marques-Bonet T."/>
            <person name="Miller W."/>
            <person name="Murphy R."/>
            <person name="Pevzner P."/>
            <person name="Shapiro B."/>
            <person name="Steiner C."/>
            <person name="Tamazian G."/>
            <person name="Venkatesh B."/>
            <person name="Wang J."/>
            <person name="Wayne R."/>
            <person name="Wiley E."/>
            <person name="Yang H."/>
            <person name="Zhang G."/>
            <person name="Haussler D."/>
            <person name="Ryder O."/>
            <person name="O'Brien S.J."/>
        </authorList>
    </citation>
    <scope>NUCLEOTIDE SEQUENCE</scope>
</reference>
<protein>
    <submittedName>
        <fullName evidence="2">Uncharacterized protein</fullName>
    </submittedName>
</protein>
<feature type="compositionally biased region" description="Polar residues" evidence="1">
    <location>
        <begin position="32"/>
        <end position="55"/>
    </location>
</feature>
<evidence type="ECO:0000313" key="2">
    <source>
        <dbReference type="Ensembl" id="ENSRFEP00010013027.1"/>
    </source>
</evidence>
<keyword evidence="3" id="KW-1185">Reference proteome</keyword>
<evidence type="ECO:0000313" key="3">
    <source>
        <dbReference type="Proteomes" id="UP000472240"/>
    </source>
</evidence>
<dbReference type="InParanoid" id="A0A671ERL6"/>
<dbReference type="Proteomes" id="UP000472240">
    <property type="component" value="Chromosome 17"/>
</dbReference>
<name>A0A671ERL6_RHIFE</name>